<reference evidence="3 4" key="1">
    <citation type="submission" date="2016-07" db="EMBL/GenBank/DDBJ databases">
        <title>Pervasive Adenine N6-methylation of Active Genes in Fungi.</title>
        <authorList>
            <consortium name="DOE Joint Genome Institute"/>
            <person name="Mondo S.J."/>
            <person name="Dannebaum R.O."/>
            <person name="Kuo R.C."/>
            <person name="Labutti K."/>
            <person name="Haridas S."/>
            <person name="Kuo A."/>
            <person name="Salamov A."/>
            <person name="Ahrendt S.R."/>
            <person name="Lipzen A."/>
            <person name="Sullivan W."/>
            <person name="Andreopoulos W.B."/>
            <person name="Clum A."/>
            <person name="Lindquist E."/>
            <person name="Daum C."/>
            <person name="Ramamoorthy G.K."/>
            <person name="Gryganskyi A."/>
            <person name="Culley D."/>
            <person name="Magnuson J.K."/>
            <person name="James T.Y."/>
            <person name="O'Malley M.A."/>
            <person name="Stajich J.E."/>
            <person name="Spatafora J.W."/>
            <person name="Visel A."/>
            <person name="Grigoriev I.V."/>
        </authorList>
    </citation>
    <scope>NUCLEOTIDE SEQUENCE [LARGE SCALE GENOMIC DNA]</scope>
    <source>
        <strain evidence="3 4">CBS 129021</strain>
    </source>
</reference>
<dbReference type="Gene3D" id="1.10.1520.10">
    <property type="entry name" value="Ribonuclease III domain"/>
    <property type="match status" value="1"/>
</dbReference>
<comment type="caution">
    <text evidence="3">The sequence shown here is derived from an EMBL/GenBank/DDBJ whole genome shotgun (WGS) entry which is preliminary data.</text>
</comment>
<dbReference type="EMBL" id="MCFJ01000001">
    <property type="protein sequence ID" value="ORY71441.1"/>
    <property type="molecule type" value="Genomic_DNA"/>
</dbReference>
<feature type="compositionally biased region" description="Polar residues" evidence="1">
    <location>
        <begin position="37"/>
        <end position="50"/>
    </location>
</feature>
<keyword evidence="4" id="KW-1185">Reference proteome</keyword>
<dbReference type="GO" id="GO:0004525">
    <property type="term" value="F:ribonuclease III activity"/>
    <property type="evidence" value="ECO:0007669"/>
    <property type="project" value="InterPro"/>
</dbReference>
<dbReference type="GO" id="GO:0003735">
    <property type="term" value="F:structural constituent of ribosome"/>
    <property type="evidence" value="ECO:0007669"/>
    <property type="project" value="InterPro"/>
</dbReference>
<feature type="region of interest" description="Disordered" evidence="1">
    <location>
        <begin position="1"/>
        <end position="52"/>
    </location>
</feature>
<name>A0A1Y2EIN5_9PEZI</name>
<dbReference type="GO" id="GO:0005762">
    <property type="term" value="C:mitochondrial large ribosomal subunit"/>
    <property type="evidence" value="ECO:0007669"/>
    <property type="project" value="InterPro"/>
</dbReference>
<dbReference type="GO" id="GO:0006396">
    <property type="term" value="P:RNA processing"/>
    <property type="evidence" value="ECO:0007669"/>
    <property type="project" value="InterPro"/>
</dbReference>
<evidence type="ECO:0000256" key="1">
    <source>
        <dbReference type="SAM" id="MobiDB-lite"/>
    </source>
</evidence>
<evidence type="ECO:0000313" key="3">
    <source>
        <dbReference type="EMBL" id="ORY71441.1"/>
    </source>
</evidence>
<dbReference type="OrthoDB" id="2281895at2759"/>
<protein>
    <submittedName>
        <fullName evidence="3">Ribonuclease-III-like-domain-containing protein</fullName>
    </submittedName>
</protein>
<dbReference type="InterPro" id="IPR040030">
    <property type="entry name" value="Ribosomal_mL57"/>
</dbReference>
<dbReference type="InterPro" id="IPR000999">
    <property type="entry name" value="RNase_III_dom"/>
</dbReference>
<evidence type="ECO:0000259" key="2">
    <source>
        <dbReference type="Pfam" id="PF14622"/>
    </source>
</evidence>
<evidence type="ECO:0000313" key="4">
    <source>
        <dbReference type="Proteomes" id="UP000193689"/>
    </source>
</evidence>
<dbReference type="Proteomes" id="UP000193689">
    <property type="component" value="Unassembled WGS sequence"/>
</dbReference>
<feature type="compositionally biased region" description="Low complexity" evidence="1">
    <location>
        <begin position="1"/>
        <end position="12"/>
    </location>
</feature>
<dbReference type="AlphaFoldDB" id="A0A1Y2EIN5"/>
<dbReference type="Pfam" id="PF14622">
    <property type="entry name" value="Ribonucleas_3_3"/>
    <property type="match status" value="1"/>
</dbReference>
<dbReference type="InterPro" id="IPR036389">
    <property type="entry name" value="RNase_III_sf"/>
</dbReference>
<dbReference type="PANTHER" id="PTHR28160">
    <property type="entry name" value="54S RIBOSOMAL PROTEIN L15, MITOCHONDRIAL"/>
    <property type="match status" value="1"/>
</dbReference>
<dbReference type="STRING" id="1141098.A0A1Y2EIN5"/>
<sequence length="229" mass="25751">MSSQPFSSSPASRWEEESSSDEVPRHSRTPPRMKATFSPSITRNPQNSIWKVNDDPQKLDNVLNTFLGKGGDRLLPEELKWLAVTHKSFDQGRRGFNDRLAFLGRQIAIFEATQSIITSQDTFQAPENDIYAGRREPFEEPALRLVDNLSVTHPDNLLTKENMQKLAVNTGLSEVMRWKPRNTSSLKSSGIQAVMSGTVYAIIGAVALQHGGKVASRIFRERVLKKLRM</sequence>
<dbReference type="InParanoid" id="A0A1Y2EIN5"/>
<gene>
    <name evidence="3" type="ORF">BCR38DRAFT_453976</name>
</gene>
<dbReference type="GeneID" id="63777872"/>
<organism evidence="3 4">
    <name type="scientific">Pseudomassariella vexata</name>
    <dbReference type="NCBI Taxonomy" id="1141098"/>
    <lineage>
        <taxon>Eukaryota</taxon>
        <taxon>Fungi</taxon>
        <taxon>Dikarya</taxon>
        <taxon>Ascomycota</taxon>
        <taxon>Pezizomycotina</taxon>
        <taxon>Sordariomycetes</taxon>
        <taxon>Xylariomycetidae</taxon>
        <taxon>Amphisphaeriales</taxon>
        <taxon>Pseudomassariaceae</taxon>
        <taxon>Pseudomassariella</taxon>
    </lineage>
</organism>
<dbReference type="RefSeq" id="XP_040721033.1">
    <property type="nucleotide sequence ID" value="XM_040861660.1"/>
</dbReference>
<feature type="domain" description="RNase III" evidence="2">
    <location>
        <begin position="77"/>
        <end position="227"/>
    </location>
</feature>
<proteinExistence type="predicted"/>
<dbReference type="SUPFAM" id="SSF69065">
    <property type="entry name" value="RNase III domain-like"/>
    <property type="match status" value="1"/>
</dbReference>
<dbReference type="FunFam" id="1.10.1520.10:FF:000018">
    <property type="entry name" value="RNase III domain protein"/>
    <property type="match status" value="1"/>
</dbReference>
<dbReference type="PANTHER" id="PTHR28160:SF1">
    <property type="entry name" value="LARGE RIBOSOMAL SUBUNIT PROTEIN ML57"/>
    <property type="match status" value="1"/>
</dbReference>
<dbReference type="GO" id="GO:0032543">
    <property type="term" value="P:mitochondrial translation"/>
    <property type="evidence" value="ECO:0007669"/>
    <property type="project" value="InterPro"/>
</dbReference>
<accession>A0A1Y2EIN5</accession>